<comment type="cofactor">
    <cofactor evidence="1">
        <name>pyridoxal 5'-phosphate</name>
        <dbReference type="ChEBI" id="CHEBI:597326"/>
    </cofactor>
</comment>
<dbReference type="PIRSF" id="PIRSF000521">
    <property type="entry name" value="Transaminase_4ab_Lys_Orn"/>
    <property type="match status" value="1"/>
</dbReference>
<dbReference type="NCBIfam" id="NF004767">
    <property type="entry name" value="PRK06105.1"/>
    <property type="match status" value="1"/>
</dbReference>
<evidence type="ECO:0000313" key="8">
    <source>
        <dbReference type="Proteomes" id="UP000435648"/>
    </source>
</evidence>
<dbReference type="InterPro" id="IPR005814">
    <property type="entry name" value="Aminotrans_3"/>
</dbReference>
<dbReference type="GO" id="GO:0008483">
    <property type="term" value="F:transaminase activity"/>
    <property type="evidence" value="ECO:0007669"/>
    <property type="project" value="UniProtKB-KW"/>
</dbReference>
<dbReference type="PROSITE" id="PS00600">
    <property type="entry name" value="AA_TRANSFER_CLASS_3"/>
    <property type="match status" value="1"/>
</dbReference>
<evidence type="ECO:0000256" key="3">
    <source>
        <dbReference type="ARBA" id="ARBA00022576"/>
    </source>
</evidence>
<dbReference type="CDD" id="cd00610">
    <property type="entry name" value="OAT_like"/>
    <property type="match status" value="1"/>
</dbReference>
<evidence type="ECO:0000256" key="2">
    <source>
        <dbReference type="ARBA" id="ARBA00008954"/>
    </source>
</evidence>
<dbReference type="Proteomes" id="UP000435648">
    <property type="component" value="Chromosome"/>
</dbReference>
<dbReference type="OrthoDB" id="9801834at2"/>
<evidence type="ECO:0000256" key="5">
    <source>
        <dbReference type="ARBA" id="ARBA00022898"/>
    </source>
</evidence>
<dbReference type="InterPro" id="IPR015421">
    <property type="entry name" value="PyrdxlP-dep_Trfase_major"/>
</dbReference>
<evidence type="ECO:0000313" key="7">
    <source>
        <dbReference type="EMBL" id="QGZ35592.1"/>
    </source>
</evidence>
<comment type="similarity">
    <text evidence="2 6">Belongs to the class-III pyridoxal-phosphate-dependent aminotransferase family.</text>
</comment>
<dbReference type="PANTHER" id="PTHR43094">
    <property type="entry name" value="AMINOTRANSFERASE"/>
    <property type="match status" value="1"/>
</dbReference>
<organism evidence="7 8">
    <name type="scientific">Stappia indica</name>
    <dbReference type="NCBI Taxonomy" id="538381"/>
    <lineage>
        <taxon>Bacteria</taxon>
        <taxon>Pseudomonadati</taxon>
        <taxon>Pseudomonadota</taxon>
        <taxon>Alphaproteobacteria</taxon>
        <taxon>Hyphomicrobiales</taxon>
        <taxon>Stappiaceae</taxon>
        <taxon>Stappia</taxon>
    </lineage>
</organism>
<sequence length="462" mass="49606">MSSTPHPDLRNDPSPSTATLKAADLAHHLHPFTDHAELAGEGGARVIASAQGCYLTDTDGDRLLDGMGGLWCVNIGYGRPELADVAARQMRELPYYNTFFKTTTPVVALLAEDLAELAPEGLNRVFFSGSGSEANDTNIRIVRSYWQKRGEPQRMAIISRKLAYHGSTIAAASLTGLASMHDIPGIPIPDIHHAPAPNWWGEGGDMTQDEFGLKAARGLEETILAVGPERVAAFIGEPVQGAGGVLVPPSSYWPEVQRICRKYGILLIADEVICGFGRTGEWFGSQTFGIAPDIMTVAKGMSSGYQPISASIVHDRVAEVVFDTPGRFPHGYTYSGHPVAAAVARENLAILRREGIVERVGADIGPYFQQQLATLRDHPLVGEVRGVGLMAAVELTRDKAGRSEVLPVGSMSTPVRNACFANGLVTRAVRDCLVFSPPLVISHAEVDELVAILRRSIDEALG</sequence>
<keyword evidence="4 7" id="KW-0808">Transferase</keyword>
<proteinExistence type="inferred from homology"/>
<dbReference type="Gene3D" id="3.90.1150.10">
    <property type="entry name" value="Aspartate Aminotransferase, domain 1"/>
    <property type="match status" value="1"/>
</dbReference>
<dbReference type="NCBIfam" id="NF005682">
    <property type="entry name" value="PRK07480.1"/>
    <property type="match status" value="1"/>
</dbReference>
<dbReference type="Pfam" id="PF00202">
    <property type="entry name" value="Aminotran_3"/>
    <property type="match status" value="1"/>
</dbReference>
<evidence type="ECO:0000256" key="1">
    <source>
        <dbReference type="ARBA" id="ARBA00001933"/>
    </source>
</evidence>
<dbReference type="AlphaFoldDB" id="A0A857CAV3"/>
<keyword evidence="5 6" id="KW-0663">Pyridoxal phosphate</keyword>
<dbReference type="RefSeq" id="WP_158194459.1">
    <property type="nucleotide sequence ID" value="NZ_CP046908.1"/>
</dbReference>
<gene>
    <name evidence="7" type="ORF">GH266_14485</name>
</gene>
<dbReference type="InterPro" id="IPR049704">
    <property type="entry name" value="Aminotrans_3_PPA_site"/>
</dbReference>
<accession>A0A857CAV3</accession>
<evidence type="ECO:0000256" key="4">
    <source>
        <dbReference type="ARBA" id="ARBA00022679"/>
    </source>
</evidence>
<dbReference type="EMBL" id="CP046908">
    <property type="protein sequence ID" value="QGZ35592.1"/>
    <property type="molecule type" value="Genomic_DNA"/>
</dbReference>
<dbReference type="KEGG" id="siw:GH266_14485"/>
<name>A0A857CAV3_9HYPH</name>
<dbReference type="Gene3D" id="3.40.640.10">
    <property type="entry name" value="Type I PLP-dependent aspartate aminotransferase-like (Major domain)"/>
    <property type="match status" value="1"/>
</dbReference>
<dbReference type="GO" id="GO:0030170">
    <property type="term" value="F:pyridoxal phosphate binding"/>
    <property type="evidence" value="ECO:0007669"/>
    <property type="project" value="InterPro"/>
</dbReference>
<evidence type="ECO:0000256" key="6">
    <source>
        <dbReference type="RuleBase" id="RU003560"/>
    </source>
</evidence>
<dbReference type="InterPro" id="IPR015422">
    <property type="entry name" value="PyrdxlP-dep_Trfase_small"/>
</dbReference>
<dbReference type="PANTHER" id="PTHR43094:SF1">
    <property type="entry name" value="AMINOTRANSFERASE CLASS-III"/>
    <property type="match status" value="1"/>
</dbReference>
<protein>
    <submittedName>
        <fullName evidence="7">Aminotransferase class III-fold pyridoxal phosphate-dependent enzyme</fullName>
    </submittedName>
</protein>
<dbReference type="InterPro" id="IPR015424">
    <property type="entry name" value="PyrdxlP-dep_Trfase"/>
</dbReference>
<reference evidence="7 8" key="1">
    <citation type="submission" date="2019-12" db="EMBL/GenBank/DDBJ databases">
        <title>The genome of Stappia indica PHM037.</title>
        <authorList>
            <person name="Kacar D."/>
            <person name="Galan B."/>
            <person name="Canedo L."/>
            <person name="Rodriguez P."/>
            <person name="de la Calle F."/>
            <person name="Garcia J.L."/>
        </authorList>
    </citation>
    <scope>NUCLEOTIDE SEQUENCE [LARGE SCALE GENOMIC DNA]</scope>
    <source>
        <strain evidence="7 8">PHM037</strain>
    </source>
</reference>
<dbReference type="FunFam" id="3.40.640.10:FF:000014">
    <property type="entry name" value="Adenosylmethionine-8-amino-7-oxononanoate aminotransferase, probable"/>
    <property type="match status" value="1"/>
</dbReference>
<keyword evidence="3 7" id="KW-0032">Aminotransferase</keyword>
<dbReference type="SUPFAM" id="SSF53383">
    <property type="entry name" value="PLP-dependent transferases"/>
    <property type="match status" value="1"/>
</dbReference>